<accession>A0A918X291</accession>
<dbReference type="Proteomes" id="UP000638353">
    <property type="component" value="Unassembled WGS sequence"/>
</dbReference>
<feature type="compositionally biased region" description="Acidic residues" evidence="1">
    <location>
        <begin position="745"/>
        <end position="755"/>
    </location>
</feature>
<proteinExistence type="predicted"/>
<dbReference type="EMBL" id="BMVC01000012">
    <property type="protein sequence ID" value="GHD05123.1"/>
    <property type="molecule type" value="Genomic_DNA"/>
</dbReference>
<name>A0A918X291_9ACTN</name>
<dbReference type="RefSeq" id="WP_189825931.1">
    <property type="nucleotide sequence ID" value="NZ_BMVC01000012.1"/>
</dbReference>
<reference evidence="2" key="1">
    <citation type="journal article" date="2014" name="Int. J. Syst. Evol. Microbiol.">
        <title>Complete genome sequence of Corynebacterium casei LMG S-19264T (=DSM 44701T), isolated from a smear-ripened cheese.</title>
        <authorList>
            <consortium name="US DOE Joint Genome Institute (JGI-PGF)"/>
            <person name="Walter F."/>
            <person name="Albersmeier A."/>
            <person name="Kalinowski J."/>
            <person name="Ruckert C."/>
        </authorList>
    </citation>
    <scope>NUCLEOTIDE SEQUENCE</scope>
    <source>
        <strain evidence="2">JCM 4637</strain>
    </source>
</reference>
<sequence length="755" mass="81340">MKLEALRHGNFAALDAAVREWGLVIGRLKVLEQEARDGLRGRAERAQWAGEMARVTREFVRNTAGEFGDARTQATSIHNVLRDTRDELVRQRGELRRAIERGEAKHLQVVGVAGGGFKVLANAPCTPGETAAQKATREKAEARDVAALRDELQRILNAATESDTSADRVLRALVAQAERGFASGAAYRDRDAAAGALRQADAMAAILRKGHGAGPEELEALRAGLKKYAGDPLFAERLAVGAGARGALDFWADRARFEDDHELQKYLGLTLAEATRSDSPQMRAWERDMIALGDVPIGAGRREALGFQVMSNLMRWGQYDNEFLKEYGAELIRVEKELGENGRESAEDIWDDSLPLNRSGTDAGHDPMTGFMQALSKSPEAATEFFNGSFVTKEEDHEFWEDGDEEKGKVGLSNFQYLFNERDWPVTHHRDGRESFAGPDFMACAVEAAVTGRVAGEPLGDRVLAHTEGQARLMESVVASIAEDGKRLTDRPYMADSMGRAAVEYLPDISRALSDDKQGSTLRLYPVTGSAADLTHQASTRFLFHLGGTPEGNAELNIGHKIYMASLMDYHLDPNTPEALRYPYPPSETIDAITNTMGEVGGTLSQGRQEAILGPARESDKDFNDALSIGKTAVSGTVGAAIGVGATFIASPVGGALAGGGASAVTGVVIEYLGQQFEPEKLKSAGTASGEIWESDCDATIGVAQEAAKKAVENHRPETVGVPADWARDGSKRGLLSAQGNTSELADDLTTEISP</sequence>
<feature type="region of interest" description="Disordered" evidence="1">
    <location>
        <begin position="712"/>
        <end position="755"/>
    </location>
</feature>
<dbReference type="AlphaFoldDB" id="A0A918X291"/>
<evidence type="ECO:0000313" key="3">
    <source>
        <dbReference type="Proteomes" id="UP000638353"/>
    </source>
</evidence>
<organism evidence="2 3">
    <name type="scientific">Streptomyces finlayi</name>
    <dbReference type="NCBI Taxonomy" id="67296"/>
    <lineage>
        <taxon>Bacteria</taxon>
        <taxon>Bacillati</taxon>
        <taxon>Actinomycetota</taxon>
        <taxon>Actinomycetes</taxon>
        <taxon>Kitasatosporales</taxon>
        <taxon>Streptomycetaceae</taxon>
        <taxon>Streptomyces</taxon>
    </lineage>
</organism>
<evidence type="ECO:0000256" key="1">
    <source>
        <dbReference type="SAM" id="MobiDB-lite"/>
    </source>
</evidence>
<evidence type="ECO:0000313" key="2">
    <source>
        <dbReference type="EMBL" id="GHD05123.1"/>
    </source>
</evidence>
<protein>
    <submittedName>
        <fullName evidence="2">Uncharacterized protein</fullName>
    </submittedName>
</protein>
<comment type="caution">
    <text evidence="2">The sequence shown here is derived from an EMBL/GenBank/DDBJ whole genome shotgun (WGS) entry which is preliminary data.</text>
</comment>
<reference evidence="2" key="2">
    <citation type="submission" date="2020-09" db="EMBL/GenBank/DDBJ databases">
        <authorList>
            <person name="Sun Q."/>
            <person name="Ohkuma M."/>
        </authorList>
    </citation>
    <scope>NUCLEOTIDE SEQUENCE</scope>
    <source>
        <strain evidence="2">JCM 4637</strain>
    </source>
</reference>
<gene>
    <name evidence="2" type="ORF">GCM10010334_55190</name>
</gene>